<dbReference type="AlphaFoldDB" id="A0A8J6XNU5"/>
<dbReference type="EMBL" id="JACXAE010000061">
    <property type="protein sequence ID" value="MBD2773872.1"/>
    <property type="molecule type" value="Genomic_DNA"/>
</dbReference>
<comment type="caution">
    <text evidence="1">The sequence shown here is derived from an EMBL/GenBank/DDBJ whole genome shotgun (WGS) entry which is preliminary data.</text>
</comment>
<dbReference type="Proteomes" id="UP000629098">
    <property type="component" value="Unassembled WGS sequence"/>
</dbReference>
<keyword evidence="2" id="KW-1185">Reference proteome</keyword>
<organism evidence="1 2">
    <name type="scientific">Iningainema tapete BLCC-T55</name>
    <dbReference type="NCBI Taxonomy" id="2748662"/>
    <lineage>
        <taxon>Bacteria</taxon>
        <taxon>Bacillati</taxon>
        <taxon>Cyanobacteriota</taxon>
        <taxon>Cyanophyceae</taxon>
        <taxon>Nostocales</taxon>
        <taxon>Scytonemataceae</taxon>
        <taxon>Iningainema tapete</taxon>
    </lineage>
</organism>
<evidence type="ECO:0000313" key="1">
    <source>
        <dbReference type="EMBL" id="MBD2773872.1"/>
    </source>
</evidence>
<proteinExistence type="predicted"/>
<gene>
    <name evidence="1" type="ORF">ICL16_17780</name>
</gene>
<dbReference type="RefSeq" id="WP_190830175.1">
    <property type="nucleotide sequence ID" value="NZ_CAWPPI010000061.1"/>
</dbReference>
<protein>
    <submittedName>
        <fullName evidence="1">Uncharacterized protein</fullName>
    </submittedName>
</protein>
<accession>A0A8J6XNU5</accession>
<name>A0A8J6XNU5_9CYAN</name>
<evidence type="ECO:0000313" key="2">
    <source>
        <dbReference type="Proteomes" id="UP000629098"/>
    </source>
</evidence>
<reference evidence="1" key="1">
    <citation type="submission" date="2020-09" db="EMBL/GenBank/DDBJ databases">
        <title>Iningainema tapete sp. nov. (Scytonemataceae, Cyanobacteria) from greenhouses in central Florida (USA) produces two types of nodularin with biosynthetic potential for microcystin-LR and anabaenopeptins.</title>
        <authorList>
            <person name="Berthold D.E."/>
            <person name="Lefler F.W."/>
            <person name="Huang I.-S."/>
            <person name="Abdulla H."/>
            <person name="Zimba P.V."/>
            <person name="Laughinghouse H.D. IV."/>
        </authorList>
    </citation>
    <scope>NUCLEOTIDE SEQUENCE</scope>
    <source>
        <strain evidence="1">BLCCT55</strain>
    </source>
</reference>
<sequence>MFELLGYDKFHKLRKLDHRPSDIGFGSHISTGDINRFASRVRLAKNFRGINLQGYSQETTSGYDAFFLVFLTHSALELFMEINSLKLDTLGSLMTPYNPEKVIQEFIEKDKKKLLYNFLYERVNDKLKPKLSKCINCNSTNIAHISASIRHIFAHGELCAHSNRINPKNIYSICTSISDFLLNFMDAEFSKKIEEYYSNVYIDYVDMEAVCSPQGNCEALLAID</sequence>